<dbReference type="InterPro" id="IPR055348">
    <property type="entry name" value="DctQ"/>
</dbReference>
<dbReference type="InterPro" id="IPR007387">
    <property type="entry name" value="TRAP_DctQ"/>
</dbReference>
<keyword evidence="2 9" id="KW-0813">Transport</keyword>
<keyword evidence="13" id="KW-1185">Reference proteome</keyword>
<feature type="region of interest" description="Disordered" evidence="10">
    <location>
        <begin position="182"/>
        <end position="204"/>
    </location>
</feature>
<feature type="transmembrane region" description="Helical" evidence="9">
    <location>
        <begin position="143"/>
        <end position="165"/>
    </location>
</feature>
<feature type="transmembrane region" description="Helical" evidence="9">
    <location>
        <begin position="21"/>
        <end position="42"/>
    </location>
</feature>
<evidence type="ECO:0000256" key="6">
    <source>
        <dbReference type="ARBA" id="ARBA00022989"/>
    </source>
</evidence>
<keyword evidence="3" id="KW-1003">Cell membrane</keyword>
<keyword evidence="4 9" id="KW-0997">Cell inner membrane</keyword>
<dbReference type="OrthoDB" id="6160477at2"/>
<evidence type="ECO:0000256" key="4">
    <source>
        <dbReference type="ARBA" id="ARBA00022519"/>
    </source>
</evidence>
<name>A0A1H6DFZ8_9GAMM</name>
<dbReference type="EMBL" id="FNVQ01000006">
    <property type="protein sequence ID" value="SEG84179.1"/>
    <property type="molecule type" value="Genomic_DNA"/>
</dbReference>
<dbReference type="GO" id="GO:0022857">
    <property type="term" value="F:transmembrane transporter activity"/>
    <property type="evidence" value="ECO:0007669"/>
    <property type="project" value="UniProtKB-UniRule"/>
</dbReference>
<feature type="transmembrane region" description="Helical" evidence="9">
    <location>
        <begin position="95"/>
        <end position="117"/>
    </location>
</feature>
<dbReference type="GO" id="GO:0005886">
    <property type="term" value="C:plasma membrane"/>
    <property type="evidence" value="ECO:0007669"/>
    <property type="project" value="UniProtKB-SubCell"/>
</dbReference>
<evidence type="ECO:0000256" key="5">
    <source>
        <dbReference type="ARBA" id="ARBA00022692"/>
    </source>
</evidence>
<comment type="subunit">
    <text evidence="9">The complex comprises the extracytoplasmic solute receptor protein and the two transmembrane proteins.</text>
</comment>
<feature type="transmembrane region" description="Helical" evidence="9">
    <location>
        <begin position="57"/>
        <end position="75"/>
    </location>
</feature>
<evidence type="ECO:0000256" key="9">
    <source>
        <dbReference type="RuleBase" id="RU369079"/>
    </source>
</evidence>
<dbReference type="Pfam" id="PF04290">
    <property type="entry name" value="DctQ"/>
    <property type="match status" value="1"/>
</dbReference>
<dbReference type="RefSeq" id="WP_104005339.1">
    <property type="nucleotide sequence ID" value="NZ_FNVQ01000006.1"/>
</dbReference>
<evidence type="ECO:0000256" key="7">
    <source>
        <dbReference type="ARBA" id="ARBA00023136"/>
    </source>
</evidence>
<comment type="subcellular location">
    <subcellularLocation>
        <location evidence="1 9">Cell inner membrane</location>
        <topology evidence="1 9">Multi-pass membrane protein</topology>
    </subcellularLocation>
</comment>
<evidence type="ECO:0000256" key="1">
    <source>
        <dbReference type="ARBA" id="ARBA00004429"/>
    </source>
</evidence>
<feature type="domain" description="Tripartite ATP-independent periplasmic transporters DctQ component" evidence="11">
    <location>
        <begin position="34"/>
        <end position="162"/>
    </location>
</feature>
<reference evidence="12 13" key="1">
    <citation type="submission" date="2016-10" db="EMBL/GenBank/DDBJ databases">
        <authorList>
            <person name="de Groot N.N."/>
        </authorList>
    </citation>
    <scope>NUCLEOTIDE SEQUENCE [LARGE SCALE GENOMIC DNA]</scope>
    <source>
        <strain evidence="12 13">DSM 22012</strain>
    </source>
</reference>
<evidence type="ECO:0000256" key="8">
    <source>
        <dbReference type="ARBA" id="ARBA00038436"/>
    </source>
</evidence>
<dbReference type="PANTHER" id="PTHR35011">
    <property type="entry name" value="2,3-DIKETO-L-GULONATE TRAP TRANSPORTER SMALL PERMEASE PROTEIN YIAM"/>
    <property type="match status" value="1"/>
</dbReference>
<evidence type="ECO:0000256" key="2">
    <source>
        <dbReference type="ARBA" id="ARBA00022448"/>
    </source>
</evidence>
<comment type="function">
    <text evidence="9">Part of the tripartite ATP-independent periplasmic (TRAP) transport system.</text>
</comment>
<proteinExistence type="inferred from homology"/>
<evidence type="ECO:0000313" key="12">
    <source>
        <dbReference type="EMBL" id="SEG84179.1"/>
    </source>
</evidence>
<gene>
    <name evidence="12" type="ORF">SAMN05444390_10692</name>
</gene>
<keyword evidence="7 9" id="KW-0472">Membrane</keyword>
<dbReference type="AlphaFoldDB" id="A0A1H6DFZ8"/>
<evidence type="ECO:0000313" key="13">
    <source>
        <dbReference type="Proteomes" id="UP000236745"/>
    </source>
</evidence>
<protein>
    <recommendedName>
        <fullName evidence="9">TRAP transporter small permease protein</fullName>
    </recommendedName>
</protein>
<evidence type="ECO:0000256" key="3">
    <source>
        <dbReference type="ARBA" id="ARBA00022475"/>
    </source>
</evidence>
<comment type="similarity">
    <text evidence="8 9">Belongs to the TRAP transporter small permease family.</text>
</comment>
<evidence type="ECO:0000256" key="10">
    <source>
        <dbReference type="SAM" id="MobiDB-lite"/>
    </source>
</evidence>
<accession>A0A1H6DFZ8</accession>
<keyword evidence="5 9" id="KW-0812">Transmembrane</keyword>
<organism evidence="12 13">
    <name type="scientific">Marinobacterium lutimaris</name>
    <dbReference type="NCBI Taxonomy" id="568106"/>
    <lineage>
        <taxon>Bacteria</taxon>
        <taxon>Pseudomonadati</taxon>
        <taxon>Pseudomonadota</taxon>
        <taxon>Gammaproteobacteria</taxon>
        <taxon>Oceanospirillales</taxon>
        <taxon>Oceanospirillaceae</taxon>
        <taxon>Marinobacterium</taxon>
    </lineage>
</organism>
<sequence length="204" mass="22322">MHALVALNDQLIALTRRASRYVAWSLGMLLLATIAFIVAAILMRKFAGLALHGVEEYSGYMLAILSSWGLAYTLYEKANIRIDIAHNRLPAAGRATLDVIALFSLTFVSLVISWYAWPVLDKSLSNNSLANTSLATPLWIPQLVWFAGYVWFSFVSVVLSLRVILAVLQKDAGRIDALAGIEPDLPADDDETTRDPAASGQSRS</sequence>
<evidence type="ECO:0000259" key="11">
    <source>
        <dbReference type="Pfam" id="PF04290"/>
    </source>
</evidence>
<keyword evidence="6 9" id="KW-1133">Transmembrane helix</keyword>
<dbReference type="Proteomes" id="UP000236745">
    <property type="component" value="Unassembled WGS sequence"/>
</dbReference>